<dbReference type="PANTHER" id="PTHR16231">
    <property type="entry name" value="COMM DOMAIN-CONTAINING PROTEIN 4-8 FAMILY MEMBER"/>
    <property type="match status" value="1"/>
</dbReference>
<accession>A0A8B9WJS3</accession>
<dbReference type="InterPro" id="IPR017920">
    <property type="entry name" value="COMM"/>
</dbReference>
<evidence type="ECO:0000313" key="5">
    <source>
        <dbReference type="Ensembl" id="ENSBGRP00000007921.1"/>
    </source>
</evidence>
<dbReference type="InterPro" id="IPR047155">
    <property type="entry name" value="COMMD4/6/7/8"/>
</dbReference>
<dbReference type="GeneTree" id="ENSGT00390000018369"/>
<evidence type="ECO:0000256" key="1">
    <source>
        <dbReference type="ARBA" id="ARBA00039908"/>
    </source>
</evidence>
<evidence type="ECO:0000256" key="3">
    <source>
        <dbReference type="ARBA" id="ARBA00093468"/>
    </source>
</evidence>
<dbReference type="AlphaFoldDB" id="A0A8B9WJS3"/>
<organism evidence="5 6">
    <name type="scientific">Bos mutus grunniens</name>
    <name type="common">Wild yak</name>
    <name type="synonym">Bos grunniens</name>
    <dbReference type="NCBI Taxonomy" id="30521"/>
    <lineage>
        <taxon>Eukaryota</taxon>
        <taxon>Metazoa</taxon>
        <taxon>Chordata</taxon>
        <taxon>Craniata</taxon>
        <taxon>Vertebrata</taxon>
        <taxon>Euteleostomi</taxon>
        <taxon>Mammalia</taxon>
        <taxon>Eutheria</taxon>
        <taxon>Laurasiatheria</taxon>
        <taxon>Artiodactyla</taxon>
        <taxon>Ruminantia</taxon>
        <taxon>Pecora</taxon>
        <taxon>Bovidae</taxon>
        <taxon>Bovinae</taxon>
        <taxon>Bos</taxon>
    </lineage>
</organism>
<reference evidence="5" key="3">
    <citation type="submission" date="2025-09" db="UniProtKB">
        <authorList>
            <consortium name="Ensembl"/>
        </authorList>
    </citation>
    <scope>IDENTIFICATION</scope>
</reference>
<comment type="similarity">
    <text evidence="3">Belongs to the COMM domain-containing protein 6 family.</text>
</comment>
<dbReference type="Proteomes" id="UP000694520">
    <property type="component" value="Chromosome 15"/>
</dbReference>
<dbReference type="GO" id="GO:0051059">
    <property type="term" value="F:NF-kappaB binding"/>
    <property type="evidence" value="ECO:0007669"/>
    <property type="project" value="TreeGrafter"/>
</dbReference>
<feature type="domain" description="COMM" evidence="4">
    <location>
        <begin position="211"/>
        <end position="279"/>
    </location>
</feature>
<dbReference type="PROSITE" id="PS51269">
    <property type="entry name" value="COMM"/>
    <property type="match status" value="1"/>
</dbReference>
<proteinExistence type="inferred from homology"/>
<dbReference type="Pfam" id="PF07258">
    <property type="entry name" value="COMM_domain"/>
    <property type="match status" value="1"/>
</dbReference>
<evidence type="ECO:0000256" key="2">
    <source>
        <dbReference type="ARBA" id="ARBA00093393"/>
    </source>
</evidence>
<keyword evidence="6" id="KW-1185">Reference proteome</keyword>
<evidence type="ECO:0000313" key="6">
    <source>
        <dbReference type="Proteomes" id="UP000694520"/>
    </source>
</evidence>
<dbReference type="Ensembl" id="ENSBGRT00000009111.1">
    <property type="protein sequence ID" value="ENSBGRP00000007921.1"/>
    <property type="gene ID" value="ENSBGRG00000004958.1"/>
</dbReference>
<reference evidence="5" key="2">
    <citation type="submission" date="2025-08" db="UniProtKB">
        <authorList>
            <consortium name="Ensembl"/>
        </authorList>
    </citation>
    <scope>IDENTIFICATION</scope>
</reference>
<protein>
    <recommendedName>
        <fullName evidence="1">COMM domain-containing protein 6</fullName>
    </recommendedName>
</protein>
<comment type="function">
    <text evidence="2">Scaffold protein in the commander complex that is essential for endosomal recycling of transmembrane cargos; the commander complex is composed of the CCC subcomplex and the retriever subcomplex. May modulate activity of cullin-RING E3 ubiquitin ligase (CRL) complexes. Down-regulates activation of NF-kappa-B. Inhibits TNF-induced NFKB1 activation.</text>
</comment>
<name>A0A8B9WJS3_BOSMU</name>
<reference evidence="5" key="1">
    <citation type="submission" date="2019-05" db="EMBL/GenBank/DDBJ databases">
        <authorList>
            <person name="Zhang S."/>
            <person name="Liu J."/>
        </authorList>
    </citation>
    <scope>NUCLEOTIDE SEQUENCE [LARGE SCALE GENOMIC DNA]</scope>
</reference>
<sequence>MVRHLLTQCSWLLYNENQLYISLLLDFEFSHVICYSQWRRNNGIPVPSPGLNKLLLAVCTCIITWSRMSLGQPAGSRKRVIDIWNTAEALQLSPASIGQPTANPQDMLHKTDVLLRLRRIIQRCFYPPPTYPAWAGPRGAGRGSGSVCDSWERPPEWMVGALNRAMEESSEPQLDAKSKVRPGLKGTGAAGSEARLFPELCFLLPFQVTSQLIDFEWKLGMAVSSDSCRSLKYPYVAVMLKVADHSGQVKNKSFEMTIPQFQEVCCVPGRFSKTTVLHVLML</sequence>
<evidence type="ECO:0000259" key="4">
    <source>
        <dbReference type="PROSITE" id="PS51269"/>
    </source>
</evidence>
<dbReference type="PANTHER" id="PTHR16231:SF5">
    <property type="entry name" value="COMM DOMAIN-CONTAINING PROTEIN 6"/>
    <property type="match status" value="1"/>
</dbReference>